<reference evidence="1" key="3">
    <citation type="submission" date="2018-07" db="EMBL/GenBank/DDBJ databases">
        <title>WGS assembly of Glycine max.</title>
        <authorList>
            <person name="Schmutz J."/>
            <person name="Cannon S."/>
            <person name="Schlueter J."/>
            <person name="Ma J."/>
            <person name="Mitros T."/>
            <person name="Nelson W."/>
            <person name="Hyten D."/>
            <person name="Song Q."/>
            <person name="Thelen J."/>
            <person name="Cheng J."/>
            <person name="Xu D."/>
            <person name="Hellsten U."/>
            <person name="May G."/>
            <person name="Yu Y."/>
            <person name="Sakurai T."/>
            <person name="Umezawa T."/>
            <person name="Bhattacharyya M."/>
            <person name="Sandhu D."/>
            <person name="Valliyodan B."/>
            <person name="Lindquist E."/>
            <person name="Peto M."/>
            <person name="Grant D."/>
            <person name="Shu S."/>
            <person name="Goodstein D."/>
            <person name="Barry K."/>
            <person name="Futrell-Griggs M."/>
            <person name="Abernathy B."/>
            <person name="Du J."/>
            <person name="Tian Z."/>
            <person name="Zhu L."/>
            <person name="Gill N."/>
            <person name="Joshi T."/>
            <person name="Libault M."/>
            <person name="Sethuraman A."/>
            <person name="Zhang X."/>
            <person name="Shinozaki K."/>
            <person name="Nguyen H."/>
            <person name="Wing R."/>
            <person name="Cregan P."/>
            <person name="Specht J."/>
            <person name="Grimwood J."/>
            <person name="Rokhsar D."/>
            <person name="Stacey G."/>
            <person name="Shoemaker R."/>
            <person name="Jackson S."/>
        </authorList>
    </citation>
    <scope>NUCLEOTIDE SEQUENCE</scope>
    <source>
        <tissue evidence="1">Callus</tissue>
    </source>
</reference>
<reference evidence="2" key="2">
    <citation type="submission" date="2018-02" db="UniProtKB">
        <authorList>
            <consortium name="EnsemblPlants"/>
        </authorList>
    </citation>
    <scope>IDENTIFICATION</scope>
    <source>
        <strain evidence="2">Williams 82</strain>
    </source>
</reference>
<dbReference type="EnsemblPlants" id="KRH60019">
    <property type="protein sequence ID" value="KRH60019"/>
    <property type="gene ID" value="GLYMA_05G215200"/>
</dbReference>
<protein>
    <submittedName>
        <fullName evidence="1 2">Uncharacterized protein</fullName>
    </submittedName>
</protein>
<dbReference type="InParanoid" id="A0A0R0K5N3"/>
<organism evidence="1">
    <name type="scientific">Glycine max</name>
    <name type="common">Soybean</name>
    <name type="synonym">Glycine hispida</name>
    <dbReference type="NCBI Taxonomy" id="3847"/>
    <lineage>
        <taxon>Eukaryota</taxon>
        <taxon>Viridiplantae</taxon>
        <taxon>Streptophyta</taxon>
        <taxon>Embryophyta</taxon>
        <taxon>Tracheophyta</taxon>
        <taxon>Spermatophyta</taxon>
        <taxon>Magnoliopsida</taxon>
        <taxon>eudicotyledons</taxon>
        <taxon>Gunneridae</taxon>
        <taxon>Pentapetalae</taxon>
        <taxon>rosids</taxon>
        <taxon>fabids</taxon>
        <taxon>Fabales</taxon>
        <taxon>Fabaceae</taxon>
        <taxon>Papilionoideae</taxon>
        <taxon>50 kb inversion clade</taxon>
        <taxon>NPAAA clade</taxon>
        <taxon>indigoferoid/millettioid clade</taxon>
        <taxon>Phaseoleae</taxon>
        <taxon>Glycine</taxon>
        <taxon>Glycine subgen. Soja</taxon>
    </lineage>
</organism>
<evidence type="ECO:0000313" key="2">
    <source>
        <dbReference type="EnsemblPlants" id="KRH60019"/>
    </source>
</evidence>
<dbReference type="EMBL" id="CM000838">
    <property type="protein sequence ID" value="KRH60019.1"/>
    <property type="molecule type" value="Genomic_DNA"/>
</dbReference>
<reference evidence="1 2" key="1">
    <citation type="journal article" date="2010" name="Nature">
        <title>Genome sequence of the palaeopolyploid soybean.</title>
        <authorList>
            <person name="Schmutz J."/>
            <person name="Cannon S.B."/>
            <person name="Schlueter J."/>
            <person name="Ma J."/>
            <person name="Mitros T."/>
            <person name="Nelson W."/>
            <person name="Hyten D.L."/>
            <person name="Song Q."/>
            <person name="Thelen J.J."/>
            <person name="Cheng J."/>
            <person name="Xu D."/>
            <person name="Hellsten U."/>
            <person name="May G.D."/>
            <person name="Yu Y."/>
            <person name="Sakurai T."/>
            <person name="Umezawa T."/>
            <person name="Bhattacharyya M.K."/>
            <person name="Sandhu D."/>
            <person name="Valliyodan B."/>
            <person name="Lindquist E."/>
            <person name="Peto M."/>
            <person name="Grant D."/>
            <person name="Shu S."/>
            <person name="Goodstein D."/>
            <person name="Barry K."/>
            <person name="Futrell-Griggs M."/>
            <person name="Abernathy B."/>
            <person name="Du J."/>
            <person name="Tian Z."/>
            <person name="Zhu L."/>
            <person name="Gill N."/>
            <person name="Joshi T."/>
            <person name="Libault M."/>
            <person name="Sethuraman A."/>
            <person name="Zhang X.-C."/>
            <person name="Shinozaki K."/>
            <person name="Nguyen H.T."/>
            <person name="Wing R.A."/>
            <person name="Cregan P."/>
            <person name="Specht J."/>
            <person name="Grimwood J."/>
            <person name="Rokhsar D."/>
            <person name="Stacey G."/>
            <person name="Shoemaker R.C."/>
            <person name="Jackson S.A."/>
        </authorList>
    </citation>
    <scope>NUCLEOTIDE SEQUENCE [LARGE SCALE GENOMIC DNA]</scope>
    <source>
        <strain evidence="2">cv. Williams 82</strain>
        <tissue evidence="1">Callus</tissue>
    </source>
</reference>
<evidence type="ECO:0000313" key="3">
    <source>
        <dbReference type="Proteomes" id="UP000008827"/>
    </source>
</evidence>
<dbReference type="Gramene" id="KRH60019">
    <property type="protein sequence ID" value="KRH60019"/>
    <property type="gene ID" value="GLYMA_05G215200"/>
</dbReference>
<dbReference type="AlphaFoldDB" id="A0A0R0K5N3"/>
<sequence length="111" mass="12622">MRVWHSLNMDGEPSFYAATCVDWLVNNINSPPRVEMLLFFKTSSDVINVIQQSMPLKAMKSVRWEASNFPFIKLNTDGSSSMDAFLQAHVLWEGNSSAIWLNTLVIADRLK</sequence>
<proteinExistence type="predicted"/>
<accession>A0A0R0K5N3</accession>
<dbReference type="Proteomes" id="UP000008827">
    <property type="component" value="Chromosome 5"/>
</dbReference>
<keyword evidence="3" id="KW-1185">Reference proteome</keyword>
<dbReference type="PaxDb" id="3847-GLYMA05G37040.1"/>
<gene>
    <name evidence="1" type="ORF">GLYMA_05G215200</name>
</gene>
<evidence type="ECO:0000313" key="1">
    <source>
        <dbReference type="EMBL" id="KRH60019.1"/>
    </source>
</evidence>
<name>A0A0R0K5N3_SOYBN</name>